<dbReference type="RefSeq" id="WP_168026964.1">
    <property type="nucleotide sequence ID" value="NZ_JAAVNE010000001.1"/>
</dbReference>
<evidence type="ECO:0000313" key="3">
    <source>
        <dbReference type="Proteomes" id="UP000787635"/>
    </source>
</evidence>
<dbReference type="SUPFAM" id="SSF53448">
    <property type="entry name" value="Nucleotide-diphospho-sugar transferases"/>
    <property type="match status" value="1"/>
</dbReference>
<reference evidence="2 3" key="1">
    <citation type="submission" date="2020-03" db="EMBL/GenBank/DDBJ databases">
        <title>Roseomonas selenitidurans sp. nov. isolated from urban soil.</title>
        <authorList>
            <person name="Liu H."/>
        </authorList>
    </citation>
    <scope>NUCLEOTIDE SEQUENCE [LARGE SCALE GENOMIC DNA]</scope>
    <source>
        <strain evidence="2 3">BU-1</strain>
    </source>
</reference>
<dbReference type="PANTHER" id="PTHR43179:SF7">
    <property type="entry name" value="RHAMNOSYLTRANSFERASE WBBL"/>
    <property type="match status" value="1"/>
</dbReference>
<keyword evidence="3" id="KW-1185">Reference proteome</keyword>
<accession>A0ABX1DX41</accession>
<dbReference type="InterPro" id="IPR029044">
    <property type="entry name" value="Nucleotide-diphossugar_trans"/>
</dbReference>
<dbReference type="EMBL" id="JAAVNE010000001">
    <property type="protein sequence ID" value="NKC29341.1"/>
    <property type="molecule type" value="Genomic_DNA"/>
</dbReference>
<gene>
    <name evidence="2" type="ORF">HEQ75_00590</name>
</gene>
<dbReference type="Gene3D" id="3.90.550.10">
    <property type="entry name" value="Spore Coat Polysaccharide Biosynthesis Protein SpsA, Chain A"/>
    <property type="match status" value="1"/>
</dbReference>
<evidence type="ECO:0000313" key="2">
    <source>
        <dbReference type="EMBL" id="NKC29341.1"/>
    </source>
</evidence>
<dbReference type="PANTHER" id="PTHR43179">
    <property type="entry name" value="RHAMNOSYLTRANSFERASE WBBL"/>
    <property type="match status" value="1"/>
</dbReference>
<organism evidence="2 3">
    <name type="scientific">Falsiroseomonas selenitidurans</name>
    <dbReference type="NCBI Taxonomy" id="2716335"/>
    <lineage>
        <taxon>Bacteria</taxon>
        <taxon>Pseudomonadati</taxon>
        <taxon>Pseudomonadota</taxon>
        <taxon>Alphaproteobacteria</taxon>
        <taxon>Acetobacterales</taxon>
        <taxon>Roseomonadaceae</taxon>
        <taxon>Falsiroseomonas</taxon>
    </lineage>
</organism>
<proteinExistence type="predicted"/>
<sequence length="705" mass="75116">MGPALTSGGPDPSPQWLRLGGEILAILLPEAGATLGTELRFGTGSIFRPLSQLPLPDRGSLLLARDLGDGDLFLRQGEAAFQKLGPAQSAGHLLPLLAAPRLLALLASKAAGPLRAASDPAFARDLIALVAQLAQPAPEATRPVALLGQGRALWRLEAGGWLLTPQGLLRAPDPEGGLSPLPAQAAGALLLRSEGPPLRLPPAPPAPPTLVEIARREAGSRRGLLQQSLMALRRHTQEPWCRDTIRDAQVLAMAPTRAAAEPANAVAAAVDRALSDHAGGVFLIGWLHDPLRLTRGMTLRGPFGGTLLPAESLFRVSRPDVVKRFEQAPFGGPDPRPGFVVHLPSAGPGPVAQWRVELALGSGEAIELVAGPALIPPAQAREAVLRGVSPLDVGPDLLDRCLTPAAERLHRAASAEALEIDVVHIGTPVAAPTVSLVIPLYRNLRFVKHQLAAFARDPALRGCEIIYVLDSPEQRGEADHLLRGVCGLTGMAVTLVLHGRNAGYATACNSGAAQATAPFLLMLNSDVVPDRPGWLAPMLARLDADRRIGCVGPKLMFDDGSLQHAGLYFARGPGDDWYNSHYFKGFPRHYPEACRAREVPGVTGAAMLMRRAAWDEVGGFSADYIVGDYEDSDLCLRLRQAGFTLFYEPAAELFHFERQSIAQHGGYAGTVAAAYNRRLHHRRWASSIAQLMADFPRIGETFAAA</sequence>
<protein>
    <submittedName>
        <fullName evidence="2">Glycosyltransferase family 2 protein</fullName>
    </submittedName>
</protein>
<feature type="domain" description="Glycosyltransferase 2-like" evidence="1">
    <location>
        <begin position="435"/>
        <end position="616"/>
    </location>
</feature>
<dbReference type="CDD" id="cd04186">
    <property type="entry name" value="GT_2_like_c"/>
    <property type="match status" value="1"/>
</dbReference>
<dbReference type="InterPro" id="IPR001173">
    <property type="entry name" value="Glyco_trans_2-like"/>
</dbReference>
<evidence type="ECO:0000259" key="1">
    <source>
        <dbReference type="Pfam" id="PF00535"/>
    </source>
</evidence>
<dbReference type="Pfam" id="PF00535">
    <property type="entry name" value="Glycos_transf_2"/>
    <property type="match status" value="1"/>
</dbReference>
<name>A0ABX1DX41_9PROT</name>
<dbReference type="Proteomes" id="UP000787635">
    <property type="component" value="Unassembled WGS sequence"/>
</dbReference>
<comment type="caution">
    <text evidence="2">The sequence shown here is derived from an EMBL/GenBank/DDBJ whole genome shotgun (WGS) entry which is preliminary data.</text>
</comment>